<keyword evidence="3" id="KW-1185">Reference proteome</keyword>
<reference evidence="3" key="1">
    <citation type="submission" date="2019-02" db="EMBL/GenBank/DDBJ databases">
        <title>Deep-cultivation of Planctomycetes and their phenomic and genomic characterization uncovers novel biology.</title>
        <authorList>
            <person name="Wiegand S."/>
            <person name="Jogler M."/>
            <person name="Boedeker C."/>
            <person name="Pinto D."/>
            <person name="Vollmers J."/>
            <person name="Rivas-Marin E."/>
            <person name="Kohn T."/>
            <person name="Peeters S.H."/>
            <person name="Heuer A."/>
            <person name="Rast P."/>
            <person name="Oberbeckmann S."/>
            <person name="Bunk B."/>
            <person name="Jeske O."/>
            <person name="Meyerdierks A."/>
            <person name="Storesund J.E."/>
            <person name="Kallscheuer N."/>
            <person name="Luecker S."/>
            <person name="Lage O.M."/>
            <person name="Pohl T."/>
            <person name="Merkel B.J."/>
            <person name="Hornburger P."/>
            <person name="Mueller R.-W."/>
            <person name="Bruemmer F."/>
            <person name="Labrenz M."/>
            <person name="Spormann A.M."/>
            <person name="Op den Camp H."/>
            <person name="Overmann J."/>
            <person name="Amann R."/>
            <person name="Jetten M.S.M."/>
            <person name="Mascher T."/>
            <person name="Medema M.H."/>
            <person name="Devos D.P."/>
            <person name="Kaster A.-K."/>
            <person name="Ovreas L."/>
            <person name="Rohde M."/>
            <person name="Galperin M.Y."/>
            <person name="Jogler C."/>
        </authorList>
    </citation>
    <scope>NUCLEOTIDE SEQUENCE [LARGE SCALE GENOMIC DNA]</scope>
    <source>
        <strain evidence="3">Pan97</strain>
    </source>
</reference>
<proteinExistence type="predicted"/>
<name>A0A518C848_9BACT</name>
<evidence type="ECO:0008006" key="4">
    <source>
        <dbReference type="Google" id="ProtNLM"/>
    </source>
</evidence>
<keyword evidence="1" id="KW-0472">Membrane</keyword>
<sequence>MKSLLANLHSLSPHALPAILGICAVAGFMLPLMIWGEHSRLCVQDVLDQSPIQQHRAMHQENPLWLSGKPDPTLLKGAAPAAAGPELRGEFWAYYFLKPFNAYLLNQWLSRLVAFFGMYLLIHCLLREHAWGVVIATTVAMLFACLNFYPPTPFTVPVLPWMAVSLLMIYQRQPSYWPWLVLLVAPLLGSFLLAPAFLLGMVWLVWFFLAITGRWHWRLLGALSLSTVANVVCSFALAARGFSENYVSHRTLWVPMFTGKTAFDCCKTTAANFVLGNAHVHTHHYLLLPLLLIVTTGIVLVALRRKEWPGSPAASTGGYLSQPALMLPIVIFLCALCSFAYGFWQYPEFQRIWFSIPKFGMINVSRFHWLHPVLWYLAIAYCLAYLLDLPWLRQRSHWCWLLIGVVFCGQAMVILANRESALAYRAGTPSYAQFFATKQFDAIRDTIGMEPAEYYVASLGMHPSVAVYNGFYCLDGYQSDHALDYHLAFREIIAGELDQSEELRKYFDQWGGRCYLFSSELGKDFVYTADREQSIAKLRIDPEKFREMGGRYILSAVEIRDPAASNLNLIQEFPASEYDSAWTIYLYRVDGDQTRSKVSNSN</sequence>
<dbReference type="Pfam" id="PF19510">
    <property type="entry name" value="DUF6044"/>
    <property type="match status" value="1"/>
</dbReference>
<feature type="transmembrane region" description="Helical" evidence="1">
    <location>
        <begin position="324"/>
        <end position="344"/>
    </location>
</feature>
<dbReference type="Proteomes" id="UP000318626">
    <property type="component" value="Chromosome"/>
</dbReference>
<keyword evidence="1" id="KW-0812">Transmembrane</keyword>
<feature type="transmembrane region" description="Helical" evidence="1">
    <location>
        <begin position="373"/>
        <end position="391"/>
    </location>
</feature>
<keyword evidence="1" id="KW-1133">Transmembrane helix</keyword>
<gene>
    <name evidence="2" type="ORF">Pan97_24380</name>
</gene>
<dbReference type="EMBL" id="CP036289">
    <property type="protein sequence ID" value="QDU75406.1"/>
    <property type="molecule type" value="Genomic_DNA"/>
</dbReference>
<protein>
    <recommendedName>
        <fullName evidence="4">Glycosyltransferase RgtA/B/C/D-like domain-containing protein</fullName>
    </recommendedName>
</protein>
<organism evidence="2 3">
    <name type="scientific">Bremerella volcania</name>
    <dbReference type="NCBI Taxonomy" id="2527984"/>
    <lineage>
        <taxon>Bacteria</taxon>
        <taxon>Pseudomonadati</taxon>
        <taxon>Planctomycetota</taxon>
        <taxon>Planctomycetia</taxon>
        <taxon>Pirellulales</taxon>
        <taxon>Pirellulaceae</taxon>
        <taxon>Bremerella</taxon>
    </lineage>
</organism>
<dbReference type="AlphaFoldDB" id="A0A518C848"/>
<evidence type="ECO:0000256" key="1">
    <source>
        <dbReference type="SAM" id="Phobius"/>
    </source>
</evidence>
<evidence type="ECO:0000313" key="2">
    <source>
        <dbReference type="EMBL" id="QDU75406.1"/>
    </source>
</evidence>
<dbReference type="KEGG" id="bvo:Pan97_24380"/>
<accession>A0A518C848</accession>
<feature type="transmembrane region" description="Helical" evidence="1">
    <location>
        <begin position="219"/>
        <end position="239"/>
    </location>
</feature>
<feature type="transmembrane region" description="Helical" evidence="1">
    <location>
        <begin position="398"/>
        <end position="416"/>
    </location>
</feature>
<evidence type="ECO:0000313" key="3">
    <source>
        <dbReference type="Proteomes" id="UP000318626"/>
    </source>
</evidence>
<feature type="transmembrane region" description="Helical" evidence="1">
    <location>
        <begin position="176"/>
        <end position="207"/>
    </location>
</feature>
<dbReference type="RefSeq" id="WP_144972755.1">
    <property type="nucleotide sequence ID" value="NZ_CP036289.1"/>
</dbReference>
<feature type="transmembrane region" description="Helical" evidence="1">
    <location>
        <begin position="15"/>
        <end position="35"/>
    </location>
</feature>
<dbReference type="InterPro" id="IPR046107">
    <property type="entry name" value="DUF6044"/>
</dbReference>
<dbReference type="OrthoDB" id="2349131at2"/>
<feature type="transmembrane region" description="Helical" evidence="1">
    <location>
        <begin position="285"/>
        <end position="303"/>
    </location>
</feature>
<feature type="transmembrane region" description="Helical" evidence="1">
    <location>
        <begin position="103"/>
        <end position="123"/>
    </location>
</feature>